<feature type="transmembrane region" description="Helical" evidence="1">
    <location>
        <begin position="6"/>
        <end position="26"/>
    </location>
</feature>
<dbReference type="Pfam" id="PF11877">
    <property type="entry name" value="DUF3397"/>
    <property type="match status" value="1"/>
</dbReference>
<name>A0ABY9LI34_9STRE</name>
<accession>A0ABY9LI34</accession>
<protein>
    <submittedName>
        <fullName evidence="2">DUF3397 domain-containing protein</fullName>
    </submittedName>
</protein>
<gene>
    <name evidence="2" type="ORF">N1496_02785</name>
</gene>
<keyword evidence="1" id="KW-0472">Membrane</keyword>
<dbReference type="Proteomes" id="UP001238096">
    <property type="component" value="Chromosome"/>
</dbReference>
<dbReference type="EMBL" id="CP110509">
    <property type="protein sequence ID" value="WMB28512.1"/>
    <property type="molecule type" value="Genomic_DNA"/>
</dbReference>
<evidence type="ECO:0000313" key="3">
    <source>
        <dbReference type="Proteomes" id="UP001238096"/>
    </source>
</evidence>
<reference evidence="3" key="1">
    <citation type="submission" date="2022-10" db="EMBL/GenBank/DDBJ databases">
        <title>Streptococcus didelphis as causative of fatal infections in opossums (Didelphis albiventris).</title>
        <authorList>
            <person name="Breyer G.M."/>
            <person name="Da Silva M.E.R.J."/>
            <person name="Siqueira F.M."/>
        </authorList>
    </citation>
    <scope>NUCLEOTIDE SEQUENCE [LARGE SCALE GENOMIC DNA]</scope>
    <source>
        <strain evidence="3">LBVP101/21</strain>
    </source>
</reference>
<keyword evidence="1" id="KW-0812">Transmembrane</keyword>
<proteinExistence type="predicted"/>
<sequence>MITYKLIAVLFILITPIFSHILVSLFRVGTYGIKFPDLAFLLFALEFILVSGKFFAHNLLPYYLIALSCLAIIISLVLVIKKQDFQYPRFLKLFWRIGFLLTFFSI</sequence>
<evidence type="ECO:0000313" key="2">
    <source>
        <dbReference type="EMBL" id="WMB28512.1"/>
    </source>
</evidence>
<keyword evidence="3" id="KW-1185">Reference proteome</keyword>
<keyword evidence="1" id="KW-1133">Transmembrane helix</keyword>
<feature type="transmembrane region" description="Helical" evidence="1">
    <location>
        <begin position="62"/>
        <end position="80"/>
    </location>
</feature>
<evidence type="ECO:0000256" key="1">
    <source>
        <dbReference type="SAM" id="Phobius"/>
    </source>
</evidence>
<dbReference type="InterPro" id="IPR024515">
    <property type="entry name" value="DUF3397"/>
</dbReference>
<organism evidence="2 3">
    <name type="scientific">Streptococcus didelphis</name>
    <dbReference type="NCBI Taxonomy" id="102886"/>
    <lineage>
        <taxon>Bacteria</taxon>
        <taxon>Bacillati</taxon>
        <taxon>Bacillota</taxon>
        <taxon>Bacilli</taxon>
        <taxon>Lactobacillales</taxon>
        <taxon>Streptococcaceae</taxon>
        <taxon>Streptococcus</taxon>
    </lineage>
</organism>